<dbReference type="Proteomes" id="UP000234681">
    <property type="component" value="Chromosome 2"/>
</dbReference>
<evidence type="ECO:0000313" key="1">
    <source>
        <dbReference type="EMBL" id="EDM00828.1"/>
    </source>
</evidence>
<sequence length="20" mass="2335">MGLKKLKLIKTLEFQKTLTT</sequence>
<accession>A6J5W2</accession>
<dbReference type="EMBL" id="CH473976">
    <property type="protein sequence ID" value="EDM00828.1"/>
    <property type="molecule type" value="Genomic_DNA"/>
</dbReference>
<dbReference type="AlphaFoldDB" id="A6J5W2"/>
<organism evidence="1 2">
    <name type="scientific">Rattus norvegicus</name>
    <name type="common">Rat</name>
    <dbReference type="NCBI Taxonomy" id="10116"/>
    <lineage>
        <taxon>Eukaryota</taxon>
        <taxon>Metazoa</taxon>
        <taxon>Chordata</taxon>
        <taxon>Craniata</taxon>
        <taxon>Vertebrata</taxon>
        <taxon>Euteleostomi</taxon>
        <taxon>Mammalia</taxon>
        <taxon>Eutheria</taxon>
        <taxon>Euarchontoglires</taxon>
        <taxon>Glires</taxon>
        <taxon>Rodentia</taxon>
        <taxon>Myomorpha</taxon>
        <taxon>Muroidea</taxon>
        <taxon>Muridae</taxon>
        <taxon>Murinae</taxon>
        <taxon>Rattus</taxon>
    </lineage>
</organism>
<protein>
    <submittedName>
        <fullName evidence="1">Similar to RIKEN cDNA 2610034E18 gene (Predicted), isoform CRA_b</fullName>
    </submittedName>
</protein>
<reference evidence="1 2" key="1">
    <citation type="submission" date="2005-09" db="EMBL/GenBank/DDBJ databases">
        <authorList>
            <person name="Mural R.J."/>
            <person name="Li P.W."/>
            <person name="Adams M.D."/>
            <person name="Amanatides P.G."/>
            <person name="Baden-Tillson H."/>
            <person name="Barnstead M."/>
            <person name="Chin S.H."/>
            <person name="Dew I."/>
            <person name="Evans C.A."/>
            <person name="Ferriera S."/>
            <person name="Flanigan M."/>
            <person name="Fosler C."/>
            <person name="Glodek A."/>
            <person name="Gu Z."/>
            <person name="Holt R.A."/>
            <person name="Jennings D."/>
            <person name="Kraft C.L."/>
            <person name="Lu F."/>
            <person name="Nguyen T."/>
            <person name="Nusskern D.R."/>
            <person name="Pfannkoch C.M."/>
            <person name="Sitter C."/>
            <person name="Sutton G.G."/>
            <person name="Venter J.C."/>
            <person name="Wang Z."/>
            <person name="Woodage T."/>
            <person name="Zheng X.H."/>
            <person name="Zhong F."/>
        </authorList>
    </citation>
    <scope>NUCLEOTIDE SEQUENCE [LARGE SCALE GENOMIC DNA]</scope>
    <source>
        <strain>BN</strain>
        <strain evidence="2">Sprague-Dawley</strain>
    </source>
</reference>
<evidence type="ECO:0000313" key="2">
    <source>
        <dbReference type="Proteomes" id="UP000234681"/>
    </source>
</evidence>
<name>A6J5W2_RAT</name>
<proteinExistence type="predicted"/>
<gene>
    <name evidence="1" type="primary">RGD1309007_predicted</name>
    <name evidence="1" type="ORF">rCG_62805</name>
</gene>